<dbReference type="OrthoDB" id="9799612at2"/>
<dbReference type="RefSeq" id="WP_092618752.1">
    <property type="nucleotide sequence ID" value="NZ_FNCV01000005.1"/>
</dbReference>
<dbReference type="Pfam" id="PF12697">
    <property type="entry name" value="Abhydrolase_6"/>
    <property type="match status" value="1"/>
</dbReference>
<reference evidence="3" key="1">
    <citation type="submission" date="2016-10" db="EMBL/GenBank/DDBJ databases">
        <authorList>
            <person name="Varghese N."/>
            <person name="Submissions S."/>
        </authorList>
    </citation>
    <scope>NUCLEOTIDE SEQUENCE [LARGE SCALE GENOMIC DNA]</scope>
    <source>
        <strain evidence="3">930I</strain>
    </source>
</reference>
<dbReference type="InterPro" id="IPR000639">
    <property type="entry name" value="Epox_hydrolase-like"/>
</dbReference>
<dbReference type="EMBL" id="FNCV01000005">
    <property type="protein sequence ID" value="SDH25677.1"/>
    <property type="molecule type" value="Genomic_DNA"/>
</dbReference>
<dbReference type="InterPro" id="IPR000073">
    <property type="entry name" value="AB_hydrolase_1"/>
</dbReference>
<dbReference type="NCBIfam" id="TIGR03056">
    <property type="entry name" value="bchO_mg_che_rel"/>
    <property type="match status" value="1"/>
</dbReference>
<keyword evidence="3" id="KW-1185">Reference proteome</keyword>
<dbReference type="SUPFAM" id="SSF53474">
    <property type="entry name" value="alpha/beta-Hydrolases"/>
    <property type="match status" value="1"/>
</dbReference>
<evidence type="ECO:0000313" key="2">
    <source>
        <dbReference type="EMBL" id="SDH25677.1"/>
    </source>
</evidence>
<dbReference type="PANTHER" id="PTHR43798:SF33">
    <property type="entry name" value="HYDROLASE, PUTATIVE (AFU_ORTHOLOGUE AFUA_2G14860)-RELATED"/>
    <property type="match status" value="1"/>
</dbReference>
<proteinExistence type="predicted"/>
<dbReference type="Gene3D" id="3.40.50.1820">
    <property type="entry name" value="alpha/beta hydrolase"/>
    <property type="match status" value="1"/>
</dbReference>
<dbReference type="InterPro" id="IPR050266">
    <property type="entry name" value="AB_hydrolase_sf"/>
</dbReference>
<name>A0A1G8AXN3_9PROT</name>
<evidence type="ECO:0000313" key="3">
    <source>
        <dbReference type="Proteomes" id="UP000217076"/>
    </source>
</evidence>
<dbReference type="GO" id="GO:0016020">
    <property type="term" value="C:membrane"/>
    <property type="evidence" value="ECO:0007669"/>
    <property type="project" value="TreeGrafter"/>
</dbReference>
<dbReference type="PRINTS" id="PR00412">
    <property type="entry name" value="EPOXHYDRLASE"/>
</dbReference>
<sequence>MFSFSADRPQWDQEGRDWPNRESSRFVTVAGLRWHVQEMGPDQAPVVLLLHGTGAATHSWGALMPLLARHFRVIAPDLPGHGFTGPLPMHRLSLPGVAGAVRQLLEGLEINPALVVGHSAGAAILCRMALDGAIDPAAIISLNGALRPFPGVAGAIFPPIAKLLFTNPLVPRFFAWSAGLDGGKRARKLIADTGSEVDARTLGHYVDLMRCPGHAHGALGMMAGWDLNTFQADLPTLTTPLVLVAGALDRTVDPEVADRVAAMVHAGRAVHLDGLGHLAHEEDPRRLAELIVGEARSAGLTPLDSG</sequence>
<dbReference type="InterPro" id="IPR029058">
    <property type="entry name" value="AB_hydrolase_fold"/>
</dbReference>
<dbReference type="InterPro" id="IPR017497">
    <property type="entry name" value="BchO"/>
</dbReference>
<gene>
    <name evidence="2" type="ORF">SAMN05421742_105141</name>
</gene>
<dbReference type="PANTHER" id="PTHR43798">
    <property type="entry name" value="MONOACYLGLYCEROL LIPASE"/>
    <property type="match status" value="1"/>
</dbReference>
<dbReference type="GO" id="GO:0003824">
    <property type="term" value="F:catalytic activity"/>
    <property type="evidence" value="ECO:0007669"/>
    <property type="project" value="InterPro"/>
</dbReference>
<feature type="domain" description="AB hydrolase-1" evidence="1">
    <location>
        <begin position="47"/>
        <end position="289"/>
    </location>
</feature>
<accession>A0A1G8AXN3</accession>
<protein>
    <submittedName>
        <fullName evidence="2">Magnesium chelatase accessory protein</fullName>
    </submittedName>
</protein>
<dbReference type="Proteomes" id="UP000217076">
    <property type="component" value="Unassembled WGS sequence"/>
</dbReference>
<evidence type="ECO:0000259" key="1">
    <source>
        <dbReference type="Pfam" id="PF12697"/>
    </source>
</evidence>
<dbReference type="PRINTS" id="PR00111">
    <property type="entry name" value="ABHYDROLASE"/>
</dbReference>
<dbReference type="AlphaFoldDB" id="A0A1G8AXN3"/>
<organism evidence="2 3">
    <name type="scientific">Roseospirillum parvum</name>
    <dbReference type="NCBI Taxonomy" id="83401"/>
    <lineage>
        <taxon>Bacteria</taxon>
        <taxon>Pseudomonadati</taxon>
        <taxon>Pseudomonadota</taxon>
        <taxon>Alphaproteobacteria</taxon>
        <taxon>Rhodospirillales</taxon>
        <taxon>Rhodospirillaceae</taxon>
        <taxon>Roseospirillum</taxon>
    </lineage>
</organism>
<dbReference type="STRING" id="83401.SAMN05421742_105141"/>